<comment type="pathway">
    <text evidence="5">Quinol/quinone metabolism; menaquinone biosynthesis.</text>
</comment>
<keyword evidence="10" id="KW-1185">Reference proteome</keyword>
<keyword evidence="3 5" id="KW-0547">Nucleotide-binding</keyword>
<dbReference type="InterPro" id="IPR025110">
    <property type="entry name" value="AMP-bd_C"/>
</dbReference>
<evidence type="ECO:0000259" key="7">
    <source>
        <dbReference type="Pfam" id="PF00501"/>
    </source>
</evidence>
<keyword evidence="4 5" id="KW-0067">ATP-binding</keyword>
<dbReference type="EC" id="6.2.1.26" evidence="5"/>
<keyword evidence="6" id="KW-1133">Transmembrane helix</keyword>
<dbReference type="GO" id="GO:0031956">
    <property type="term" value="F:medium-chain fatty acid-CoA ligase activity"/>
    <property type="evidence" value="ECO:0007669"/>
    <property type="project" value="TreeGrafter"/>
</dbReference>
<name>A0A0R1LPG2_9LACO</name>
<dbReference type="Gene3D" id="3.40.50.12780">
    <property type="entry name" value="N-terminal domain of ligase-like"/>
    <property type="match status" value="1"/>
</dbReference>
<dbReference type="InterPro" id="IPR042099">
    <property type="entry name" value="ANL_N_sf"/>
</dbReference>
<evidence type="ECO:0000313" key="10">
    <source>
        <dbReference type="Proteomes" id="UP000051160"/>
    </source>
</evidence>
<dbReference type="GO" id="GO:0006631">
    <property type="term" value="P:fatty acid metabolic process"/>
    <property type="evidence" value="ECO:0007669"/>
    <property type="project" value="TreeGrafter"/>
</dbReference>
<organism evidence="9 10">
    <name type="scientific">Secundilactobacillus odoratitofui DSM 19909 = JCM 15043</name>
    <dbReference type="NCBI Taxonomy" id="1423776"/>
    <lineage>
        <taxon>Bacteria</taxon>
        <taxon>Bacillati</taxon>
        <taxon>Bacillota</taxon>
        <taxon>Bacilli</taxon>
        <taxon>Lactobacillales</taxon>
        <taxon>Lactobacillaceae</taxon>
        <taxon>Secundilactobacillus</taxon>
    </lineage>
</organism>
<comment type="pathway">
    <text evidence="5">Quinol/quinone metabolism; 1,4-dihydroxy-2-naphthoate biosynthesis; 1,4-dihydroxy-2-naphthoate from chorismate: step 5/7.</text>
</comment>
<dbReference type="PANTHER" id="PTHR43201">
    <property type="entry name" value="ACYL-COA SYNTHETASE"/>
    <property type="match status" value="1"/>
</dbReference>
<dbReference type="UniPathway" id="UPA00079"/>
<dbReference type="NCBIfam" id="TIGR01923">
    <property type="entry name" value="menE"/>
    <property type="match status" value="1"/>
</dbReference>
<keyword evidence="2 5" id="KW-0436">Ligase</keyword>
<dbReference type="HAMAP" id="MF_00731">
    <property type="entry name" value="MenE"/>
    <property type="match status" value="1"/>
</dbReference>
<dbReference type="SUPFAM" id="SSF56801">
    <property type="entry name" value="Acetyl-CoA synthetase-like"/>
    <property type="match status" value="1"/>
</dbReference>
<protein>
    <recommendedName>
        <fullName evidence="5">2-succinylbenzoate--CoA ligase</fullName>
        <ecNumber evidence="5">6.2.1.26</ecNumber>
    </recommendedName>
    <alternativeName>
        <fullName evidence="5">o-succinylbenzoyl-CoA synthetase</fullName>
        <shortName evidence="5">OSB-CoA synthetase</shortName>
    </alternativeName>
</protein>
<evidence type="ECO:0000256" key="5">
    <source>
        <dbReference type="HAMAP-Rule" id="MF_00731"/>
    </source>
</evidence>
<dbReference type="Pfam" id="PF00501">
    <property type="entry name" value="AMP-binding"/>
    <property type="match status" value="1"/>
</dbReference>
<dbReference type="InterPro" id="IPR020845">
    <property type="entry name" value="AMP-binding_CS"/>
</dbReference>
<gene>
    <name evidence="5" type="primary">menE</name>
    <name evidence="9" type="ORF">FD04_GL000720</name>
</gene>
<dbReference type="PANTHER" id="PTHR43201:SF5">
    <property type="entry name" value="MEDIUM-CHAIN ACYL-COA LIGASE ACSF2, MITOCHONDRIAL"/>
    <property type="match status" value="1"/>
</dbReference>
<dbReference type="AlphaFoldDB" id="A0A0R1LPG2"/>
<proteinExistence type="inferred from homology"/>
<dbReference type="GO" id="GO:0009234">
    <property type="term" value="P:menaquinone biosynthetic process"/>
    <property type="evidence" value="ECO:0007669"/>
    <property type="project" value="UniProtKB-UniRule"/>
</dbReference>
<comment type="caution">
    <text evidence="9">The sequence shown here is derived from an EMBL/GenBank/DDBJ whole genome shotgun (WGS) entry which is preliminary data.</text>
</comment>
<dbReference type="EMBL" id="AZEE01000028">
    <property type="protein sequence ID" value="KRK97750.1"/>
    <property type="molecule type" value="Genomic_DNA"/>
</dbReference>
<evidence type="ECO:0000256" key="4">
    <source>
        <dbReference type="ARBA" id="ARBA00022840"/>
    </source>
</evidence>
<dbReference type="PATRIC" id="fig|1423776.4.peg.724"/>
<comment type="similarity">
    <text evidence="5">Belongs to the ATP-dependent AMP-binding enzyme family. MenE subfamily.</text>
</comment>
<dbReference type="NCBIfam" id="NF002966">
    <property type="entry name" value="PRK03640.1"/>
    <property type="match status" value="1"/>
</dbReference>
<dbReference type="InterPro" id="IPR010192">
    <property type="entry name" value="MenE"/>
</dbReference>
<dbReference type="STRING" id="1423776.FD04_GL000720"/>
<dbReference type="Gene3D" id="3.30.300.30">
    <property type="match status" value="1"/>
</dbReference>
<comment type="function">
    <text evidence="5">Converts 2-succinylbenzoate (OSB) to 2-succinylbenzoyl-CoA (OSB-CoA).</text>
</comment>
<dbReference type="GO" id="GO:0008756">
    <property type="term" value="F:o-succinylbenzoate-CoA ligase activity"/>
    <property type="evidence" value="ECO:0007669"/>
    <property type="project" value="UniProtKB-UniRule"/>
</dbReference>
<keyword evidence="6" id="KW-0472">Membrane</keyword>
<dbReference type="Proteomes" id="UP000051160">
    <property type="component" value="Unassembled WGS sequence"/>
</dbReference>
<evidence type="ECO:0000256" key="2">
    <source>
        <dbReference type="ARBA" id="ARBA00022598"/>
    </source>
</evidence>
<dbReference type="InterPro" id="IPR000873">
    <property type="entry name" value="AMP-dep_synth/lig_dom"/>
</dbReference>
<evidence type="ECO:0000256" key="3">
    <source>
        <dbReference type="ARBA" id="ARBA00022741"/>
    </source>
</evidence>
<reference evidence="9 10" key="1">
    <citation type="journal article" date="2015" name="Genome Announc.">
        <title>Expanding the biotechnology potential of lactobacilli through comparative genomics of 213 strains and associated genera.</title>
        <authorList>
            <person name="Sun Z."/>
            <person name="Harris H.M."/>
            <person name="McCann A."/>
            <person name="Guo C."/>
            <person name="Argimon S."/>
            <person name="Zhang W."/>
            <person name="Yang X."/>
            <person name="Jeffery I.B."/>
            <person name="Cooney J.C."/>
            <person name="Kagawa T.F."/>
            <person name="Liu W."/>
            <person name="Song Y."/>
            <person name="Salvetti E."/>
            <person name="Wrobel A."/>
            <person name="Rasinkangas P."/>
            <person name="Parkhill J."/>
            <person name="Rea M.C."/>
            <person name="O'Sullivan O."/>
            <person name="Ritari J."/>
            <person name="Douillard F.P."/>
            <person name="Paul Ross R."/>
            <person name="Yang R."/>
            <person name="Briner A.E."/>
            <person name="Felis G.E."/>
            <person name="de Vos W.M."/>
            <person name="Barrangou R."/>
            <person name="Klaenhammer T.R."/>
            <person name="Caufield P.W."/>
            <person name="Cui Y."/>
            <person name="Zhang H."/>
            <person name="O'Toole P.W."/>
        </authorList>
    </citation>
    <scope>NUCLEOTIDE SEQUENCE [LARGE SCALE GENOMIC DNA]</scope>
    <source>
        <strain evidence="9 10">DSM 19909</strain>
    </source>
</reference>
<comment type="catalytic activity">
    <reaction evidence="5">
        <text>2-succinylbenzoate + ATP + CoA = 2-succinylbenzoyl-CoA + AMP + diphosphate</text>
        <dbReference type="Rhea" id="RHEA:17009"/>
        <dbReference type="ChEBI" id="CHEBI:18325"/>
        <dbReference type="ChEBI" id="CHEBI:30616"/>
        <dbReference type="ChEBI" id="CHEBI:33019"/>
        <dbReference type="ChEBI" id="CHEBI:57287"/>
        <dbReference type="ChEBI" id="CHEBI:57364"/>
        <dbReference type="ChEBI" id="CHEBI:456215"/>
        <dbReference type="EC" id="6.2.1.26"/>
    </reaction>
</comment>
<dbReference type="GO" id="GO:0005524">
    <property type="term" value="F:ATP binding"/>
    <property type="evidence" value="ECO:0007669"/>
    <property type="project" value="UniProtKB-KW"/>
</dbReference>
<dbReference type="InterPro" id="IPR045851">
    <property type="entry name" value="AMP-bd_C_sf"/>
</dbReference>
<keyword evidence="6" id="KW-0812">Transmembrane</keyword>
<dbReference type="RefSeq" id="WP_056947556.1">
    <property type="nucleotide sequence ID" value="NZ_AZEE01000028.1"/>
</dbReference>
<dbReference type="Pfam" id="PF13193">
    <property type="entry name" value="AMP-binding_C"/>
    <property type="match status" value="1"/>
</dbReference>
<sequence length="478" mass="52691">MDNWIKKQAAINPHRLAVDDGQTQYTFAQLADVVGKLAGKLTRIPTSKTGRIAIETTNSMAGYLMALAVLASGHTIVWLNSRLAFEELQRQLDDAQVAALLVSDELSVGQFSVPTYQFATIFAMPVRDSVMVPRFNDESVASIMYTSGTTGAPKGVLQTFKNHFSSAVASALNLGLTPTDEWLCTVPIFHISGFSIMMRGLIYGMAVRLVPSFDADKIHQILVTEPVTMISVVPYMLRRLLNVRETTQQAYNRQFRGMLLGGGPIDRPTLQRCTKLQLEVVQSYGMTETCSQIIALNNADADAEIGSVGKPLFLTELKLAVDGEVLLKTPALTPGYLNRPEALANKMVDGWYRTGDIGHFDQNDFLFIDGRKDDMIISGGENIFPNEVEAAYATFEGLSEIAVVKQFDPKWDQVPVAFYVAAKAIPEAKLIAYGRQHLAHYKVPKAFHQVEKLPVNAGGKVQRYKLMALLEQKPLDDG</sequence>
<evidence type="ECO:0000256" key="1">
    <source>
        <dbReference type="ARBA" id="ARBA00022428"/>
    </source>
</evidence>
<feature type="domain" description="AMP-dependent synthetase/ligase" evidence="7">
    <location>
        <begin position="6"/>
        <end position="337"/>
    </location>
</feature>
<evidence type="ECO:0000313" key="9">
    <source>
        <dbReference type="EMBL" id="KRK97750.1"/>
    </source>
</evidence>
<accession>A0A0R1LPG2</accession>
<keyword evidence="1 5" id="KW-0474">Menaquinone biosynthesis</keyword>
<feature type="transmembrane region" description="Helical" evidence="6">
    <location>
        <begin position="61"/>
        <end position="79"/>
    </location>
</feature>
<dbReference type="PROSITE" id="PS00455">
    <property type="entry name" value="AMP_BINDING"/>
    <property type="match status" value="1"/>
</dbReference>
<evidence type="ECO:0000256" key="6">
    <source>
        <dbReference type="SAM" id="Phobius"/>
    </source>
</evidence>
<feature type="domain" description="AMP-binding enzyme C-terminal" evidence="8">
    <location>
        <begin position="387"/>
        <end position="460"/>
    </location>
</feature>
<evidence type="ECO:0000259" key="8">
    <source>
        <dbReference type="Pfam" id="PF13193"/>
    </source>
</evidence>
<dbReference type="UniPathway" id="UPA01057">
    <property type="reaction ID" value="UER00166"/>
</dbReference>